<reference evidence="1" key="2">
    <citation type="submission" date="2020-09" db="EMBL/GenBank/DDBJ databases">
        <authorList>
            <person name="Sun Q."/>
            <person name="Zhou Y."/>
        </authorList>
    </citation>
    <scope>NUCLEOTIDE SEQUENCE</scope>
    <source>
        <strain evidence="1">CGMCC 1.15178</strain>
    </source>
</reference>
<reference evidence="1" key="1">
    <citation type="journal article" date="2014" name="Int. J. Syst. Evol. Microbiol.">
        <title>Complete genome sequence of Corynebacterium casei LMG S-19264T (=DSM 44701T), isolated from a smear-ripened cheese.</title>
        <authorList>
            <consortium name="US DOE Joint Genome Institute (JGI-PGF)"/>
            <person name="Walter F."/>
            <person name="Albersmeier A."/>
            <person name="Kalinowski J."/>
            <person name="Ruckert C."/>
        </authorList>
    </citation>
    <scope>NUCLEOTIDE SEQUENCE</scope>
    <source>
        <strain evidence="1">CGMCC 1.15178</strain>
    </source>
</reference>
<keyword evidence="2" id="KW-1185">Reference proteome</keyword>
<proteinExistence type="predicted"/>
<sequence>MLSAQMSYTKYGIRPELVERVKLKMKNPAVKDRVKQELNGLSKYDLQDRTKVRRLVRTTAGILQEPLTQGLEDQLISFVMGQRIDPNNTLHLIKLWAMFR</sequence>
<comment type="caution">
    <text evidence="1">The sequence shown here is derived from an EMBL/GenBank/DDBJ whole genome shotgun (WGS) entry which is preliminary data.</text>
</comment>
<evidence type="ECO:0000313" key="2">
    <source>
        <dbReference type="Proteomes" id="UP000612456"/>
    </source>
</evidence>
<dbReference type="InterPro" id="IPR025942">
    <property type="entry name" value="SpoVIF"/>
</dbReference>
<protein>
    <recommendedName>
        <fullName evidence="3">Serine/threonine protein kinase</fullName>
    </recommendedName>
</protein>
<gene>
    <name evidence="1" type="ORF">GCM10010911_23380</name>
</gene>
<dbReference type="EMBL" id="BMHP01000002">
    <property type="protein sequence ID" value="GGD64918.1"/>
    <property type="molecule type" value="Genomic_DNA"/>
</dbReference>
<name>A0A916YWQ6_9BACL</name>
<dbReference type="AlphaFoldDB" id="A0A916YWQ6"/>
<dbReference type="Proteomes" id="UP000612456">
    <property type="component" value="Unassembled WGS sequence"/>
</dbReference>
<organism evidence="1 2">
    <name type="scientific">Paenibacillus nasutitermitis</name>
    <dbReference type="NCBI Taxonomy" id="1652958"/>
    <lineage>
        <taxon>Bacteria</taxon>
        <taxon>Bacillati</taxon>
        <taxon>Bacillota</taxon>
        <taxon>Bacilli</taxon>
        <taxon>Bacillales</taxon>
        <taxon>Paenibacillaceae</taxon>
        <taxon>Paenibacillus</taxon>
    </lineage>
</organism>
<evidence type="ECO:0000313" key="1">
    <source>
        <dbReference type="EMBL" id="GGD64918.1"/>
    </source>
</evidence>
<accession>A0A916YWQ6</accession>
<evidence type="ECO:0008006" key="3">
    <source>
        <dbReference type="Google" id="ProtNLM"/>
    </source>
</evidence>
<dbReference type="Pfam" id="PF14069">
    <property type="entry name" value="SpoVIF"/>
    <property type="match status" value="1"/>
</dbReference>